<feature type="region of interest" description="Disordered" evidence="1">
    <location>
        <begin position="81"/>
        <end position="143"/>
    </location>
</feature>
<evidence type="ECO:0000313" key="2">
    <source>
        <dbReference type="EMBL" id="MCD7446509.1"/>
    </source>
</evidence>
<dbReference type="EMBL" id="JACEIK010000015">
    <property type="protein sequence ID" value="MCD7446509.1"/>
    <property type="molecule type" value="Genomic_DNA"/>
</dbReference>
<sequence length="143" mass="15717">MEEFSSTFTQDQGFVRIFIIFLFPRIVRPPHVETETNPIDRTVAHLLFHNPSELPSKLAEFPKSSMFSMLNCERKAIGSPSFPGRFLQQKSETNSTTAHQGPKASTSHNQVDIMKSSPCTETSENASNNEGADGSVIGVEAAS</sequence>
<evidence type="ECO:0000256" key="1">
    <source>
        <dbReference type="SAM" id="MobiDB-lite"/>
    </source>
</evidence>
<evidence type="ECO:0000313" key="3">
    <source>
        <dbReference type="Proteomes" id="UP000823775"/>
    </source>
</evidence>
<dbReference type="PANTHER" id="PTHR33334">
    <property type="entry name" value="PROTEIN LNK1"/>
    <property type="match status" value="1"/>
</dbReference>
<organism evidence="2 3">
    <name type="scientific">Datura stramonium</name>
    <name type="common">Jimsonweed</name>
    <name type="synonym">Common thornapple</name>
    <dbReference type="NCBI Taxonomy" id="4076"/>
    <lineage>
        <taxon>Eukaryota</taxon>
        <taxon>Viridiplantae</taxon>
        <taxon>Streptophyta</taxon>
        <taxon>Embryophyta</taxon>
        <taxon>Tracheophyta</taxon>
        <taxon>Spermatophyta</taxon>
        <taxon>Magnoliopsida</taxon>
        <taxon>eudicotyledons</taxon>
        <taxon>Gunneridae</taxon>
        <taxon>Pentapetalae</taxon>
        <taxon>asterids</taxon>
        <taxon>lamiids</taxon>
        <taxon>Solanales</taxon>
        <taxon>Solanaceae</taxon>
        <taxon>Solanoideae</taxon>
        <taxon>Datureae</taxon>
        <taxon>Datura</taxon>
    </lineage>
</organism>
<protein>
    <submittedName>
        <fullName evidence="2">Uncharacterized protein</fullName>
    </submittedName>
</protein>
<proteinExistence type="predicted"/>
<reference evidence="2 3" key="1">
    <citation type="journal article" date="2021" name="BMC Genomics">
        <title>Datura genome reveals duplications of psychoactive alkaloid biosynthetic genes and high mutation rate following tissue culture.</title>
        <authorList>
            <person name="Rajewski A."/>
            <person name="Carter-House D."/>
            <person name="Stajich J."/>
            <person name="Litt A."/>
        </authorList>
    </citation>
    <scope>NUCLEOTIDE SEQUENCE [LARGE SCALE GENOMIC DNA]</scope>
    <source>
        <strain evidence="2">AR-01</strain>
    </source>
</reference>
<gene>
    <name evidence="2" type="ORF">HAX54_009190</name>
</gene>
<dbReference type="PANTHER" id="PTHR33334:SF5">
    <property type="entry name" value="PROTEIN LNK2"/>
    <property type="match status" value="1"/>
</dbReference>
<dbReference type="Proteomes" id="UP000823775">
    <property type="component" value="Unassembled WGS sequence"/>
</dbReference>
<name>A0ABS8RI72_DATST</name>
<feature type="compositionally biased region" description="Polar residues" evidence="1">
    <location>
        <begin position="88"/>
        <end position="110"/>
    </location>
</feature>
<accession>A0ABS8RI72</accession>
<dbReference type="InterPro" id="IPR039928">
    <property type="entry name" value="LNK"/>
</dbReference>
<comment type="caution">
    <text evidence="2">The sequence shown here is derived from an EMBL/GenBank/DDBJ whole genome shotgun (WGS) entry which is preliminary data.</text>
</comment>
<feature type="compositionally biased region" description="Polar residues" evidence="1">
    <location>
        <begin position="117"/>
        <end position="130"/>
    </location>
</feature>
<keyword evidence="3" id="KW-1185">Reference proteome</keyword>